<reference evidence="4" key="1">
    <citation type="submission" date="2020-10" db="EMBL/GenBank/DDBJ databases">
        <authorList>
            <person name="Gilroy R."/>
        </authorList>
    </citation>
    <scope>NUCLEOTIDE SEQUENCE</scope>
    <source>
        <strain evidence="4">G3-8215</strain>
    </source>
</reference>
<accession>A0A940DR90</accession>
<dbReference type="InterPro" id="IPR022532">
    <property type="entry name" value="DUF3696"/>
</dbReference>
<protein>
    <submittedName>
        <fullName evidence="4">DUF3696 domain-containing protein</fullName>
    </submittedName>
</protein>
<evidence type="ECO:0000259" key="2">
    <source>
        <dbReference type="Pfam" id="PF13175"/>
    </source>
</evidence>
<dbReference type="GO" id="GO:0016887">
    <property type="term" value="F:ATP hydrolysis activity"/>
    <property type="evidence" value="ECO:0007669"/>
    <property type="project" value="InterPro"/>
</dbReference>
<dbReference type="SUPFAM" id="SSF52540">
    <property type="entry name" value="P-loop containing nucleoside triphosphate hydrolases"/>
    <property type="match status" value="1"/>
</dbReference>
<evidence type="ECO:0000313" key="5">
    <source>
        <dbReference type="Proteomes" id="UP000725002"/>
    </source>
</evidence>
<dbReference type="AlphaFoldDB" id="A0A940DR90"/>
<dbReference type="InterPro" id="IPR051396">
    <property type="entry name" value="Bact_Antivir_Def_Nuclease"/>
</dbReference>
<dbReference type="Proteomes" id="UP000725002">
    <property type="component" value="Unassembled WGS sequence"/>
</dbReference>
<comment type="caution">
    <text evidence="4">The sequence shown here is derived from an EMBL/GenBank/DDBJ whole genome shotgun (WGS) entry which is preliminary data.</text>
</comment>
<evidence type="ECO:0000259" key="3">
    <source>
        <dbReference type="Pfam" id="PF13304"/>
    </source>
</evidence>
<evidence type="ECO:0000259" key="1">
    <source>
        <dbReference type="Pfam" id="PF12476"/>
    </source>
</evidence>
<proteinExistence type="predicted"/>
<dbReference type="InterPro" id="IPR014592">
    <property type="entry name" value="P-loop_UCP034888"/>
</dbReference>
<dbReference type="InterPro" id="IPR041685">
    <property type="entry name" value="AAA_GajA/Old/RecF-like"/>
</dbReference>
<dbReference type="PANTHER" id="PTHR43581">
    <property type="entry name" value="ATP/GTP PHOSPHATASE"/>
    <property type="match status" value="1"/>
</dbReference>
<evidence type="ECO:0000313" key="4">
    <source>
        <dbReference type="EMBL" id="MBO8482806.1"/>
    </source>
</evidence>
<gene>
    <name evidence="4" type="ORF">IAB75_01620</name>
</gene>
<name>A0A940DR90_9BACT</name>
<dbReference type="Pfam" id="PF13175">
    <property type="entry name" value="AAA_15"/>
    <property type="match status" value="1"/>
</dbReference>
<organism evidence="4 5">
    <name type="scientific">Candidatus Cryptobacteroides avicola</name>
    <dbReference type="NCBI Taxonomy" id="2840757"/>
    <lineage>
        <taxon>Bacteria</taxon>
        <taxon>Pseudomonadati</taxon>
        <taxon>Bacteroidota</taxon>
        <taxon>Bacteroidia</taxon>
        <taxon>Bacteroidales</taxon>
        <taxon>Candidatus Cryptobacteroides</taxon>
    </lineage>
</organism>
<feature type="domain" description="DUF3696" evidence="1">
    <location>
        <begin position="333"/>
        <end position="373"/>
    </location>
</feature>
<dbReference type="PANTHER" id="PTHR43581:SF2">
    <property type="entry name" value="EXCINUCLEASE ATPASE SUBUNIT"/>
    <property type="match status" value="1"/>
</dbReference>
<dbReference type="EMBL" id="JADILV010000011">
    <property type="protein sequence ID" value="MBO8482806.1"/>
    <property type="molecule type" value="Genomic_DNA"/>
</dbReference>
<feature type="domain" description="Endonuclease GajA/Old nuclease/RecF-like AAA" evidence="2">
    <location>
        <begin position="1"/>
        <end position="146"/>
    </location>
</feature>
<dbReference type="GO" id="GO:0005524">
    <property type="term" value="F:ATP binding"/>
    <property type="evidence" value="ECO:0007669"/>
    <property type="project" value="InterPro"/>
</dbReference>
<sequence>MITKLNIKNFKIHKSTTLDLRLLNILAGKNSSGKSSIIQALLLLRQSYLSGELQNGLQLQGNLCNIGLIDDAICESAGEDAVEFQLIINGEPMKWVFSRKSMDSFQNMIPSDKGNSTPTDMYSLFTNNFQYIGAARLAPQESYPIDTSAVEIKKQLSKELGSCDLVAHYLYHYGKAKQYQINAALKYDGVDSLDLNEQVSAWEGIINKGVNVLSQKEGKAFVLKYAFNKPGDFMPSKEFNATNVGYGLSYALPIIVALLTASPDSLIIIENPEIHLHPQGQSELAKLIARTAQTGVQIIVETHSDHIINGILVATKQFEKEEVGIDRANVQLFNCKKNDSTQTAEVLPISIIGDGRIDVQPDGFFDQAEKDLSYLLEI</sequence>
<dbReference type="Gene3D" id="3.40.50.300">
    <property type="entry name" value="P-loop containing nucleotide triphosphate hydrolases"/>
    <property type="match status" value="1"/>
</dbReference>
<dbReference type="PIRSF" id="PIRSF034888">
    <property type="entry name" value="P-loop_UCP034888"/>
    <property type="match status" value="1"/>
</dbReference>
<feature type="domain" description="ATPase AAA-type core" evidence="3">
    <location>
        <begin position="237"/>
        <end position="309"/>
    </location>
</feature>
<dbReference type="InterPro" id="IPR003959">
    <property type="entry name" value="ATPase_AAA_core"/>
</dbReference>
<dbReference type="InterPro" id="IPR027417">
    <property type="entry name" value="P-loop_NTPase"/>
</dbReference>
<reference evidence="4" key="2">
    <citation type="journal article" date="2021" name="PeerJ">
        <title>Extensive microbial diversity within the chicken gut microbiome revealed by metagenomics and culture.</title>
        <authorList>
            <person name="Gilroy R."/>
            <person name="Ravi A."/>
            <person name="Getino M."/>
            <person name="Pursley I."/>
            <person name="Horton D.L."/>
            <person name="Alikhan N.F."/>
            <person name="Baker D."/>
            <person name="Gharbi K."/>
            <person name="Hall N."/>
            <person name="Watson M."/>
            <person name="Adriaenssens E.M."/>
            <person name="Foster-Nyarko E."/>
            <person name="Jarju S."/>
            <person name="Secka A."/>
            <person name="Antonio M."/>
            <person name="Oren A."/>
            <person name="Chaudhuri R.R."/>
            <person name="La Ragione R."/>
            <person name="Hildebrand F."/>
            <person name="Pallen M.J."/>
        </authorList>
    </citation>
    <scope>NUCLEOTIDE SEQUENCE</scope>
    <source>
        <strain evidence="4">G3-8215</strain>
    </source>
</reference>
<dbReference type="Pfam" id="PF12476">
    <property type="entry name" value="DUF3696"/>
    <property type="match status" value="1"/>
</dbReference>
<dbReference type="Pfam" id="PF13304">
    <property type="entry name" value="AAA_21"/>
    <property type="match status" value="1"/>
</dbReference>